<dbReference type="InterPro" id="IPR042197">
    <property type="entry name" value="Apaf_helical"/>
</dbReference>
<reference evidence="3" key="3">
    <citation type="submission" date="2015-04" db="UniProtKB">
        <authorList>
            <consortium name="EnsemblPlants"/>
        </authorList>
    </citation>
    <scope>IDENTIFICATION</scope>
</reference>
<dbReference type="Gene3D" id="3.40.50.300">
    <property type="entry name" value="P-loop containing nucleotide triphosphate hydrolases"/>
    <property type="match status" value="1"/>
</dbReference>
<sequence>MDDRCVDVEVDGGRGNLVPDLASIRSTHAMCSSDCGTRERSAPLLLHQCLILGRAAAMDVVNVLASATQLVSAMLTAVGALEQAASNFAEAPRRLQVLEDFVSDLEVLMQQSKQKHAHKMHSPQLERQFQSLGRLIDQLHGNITKARRVLKKGKGKKGLARVVWSSVSGDPLMRYVQLIRDDLNWWLELQRLTQSVGSVIASTAKSTSSLVRVKSEHGYPVSKKCSYVRELLIKDGSHRVVLIVGLSGIGKSCLARQIASDPPGNFVDGAIELSFGRWCSRAACNGSRDEYHKRLVRKICKFLVQIGSMSVNEDVGKDLEDVCCLLQTALVGRSMLILLDDVWEQDIVDRFTKLYDNDCRYLVTTRDEAIYEIAEAEKVEISKDDIKEIGKDILLYHSLLTVEELPPVAYELLDRCGHHPLTVAVMGKALRKETRVEKWERAISNLSTYATCAPGPVSYVNEKEVETTLTIFGSFEFSLEAMPENSRRFFMVLAAISWDEPVPEACLESMWSALVQDTLFSLVISKLVEGSLIIKLEDQSMYHMHDMVSLYLENKTDEAVHTLLFNPFPECAALVAPWLFIFGKENTKERVEQKIRSFFSFLEFTEIEYLLGSTTQALMTCRSISEFEASRLGFSKILGPRMAELISVGSPSLIVAVTKSITVIFFQGDYKNLAQSLETAGSVDKLIHVLCSCEDSSTLVNVSTVLAKISEHVDAAIADEILATIPMDRIAILLSPENEEWHEIVFATLAALIKVGKLRAVETMIESGIVKKFLVLLGSGSEISQHHAIIMLKTFCELGAPLQGCMEPGVLTHLPWHARLSLERFVLFEPNVSPSPKPQQSFEVFLHKLLQTDSKDNIEAIQGLLPLAERANDLRVQDLLLGSNLSDRLASLLQRRDIESSQVRSHTAFLVMKLACTGGEPYVHRFLDVNIVHELIDIMQCNINDLQDSAYDALQQIIIAKGGSLVLQKFLQSGTVEKLVNFLDRKCLKTKELTVQFLIDIALVGNKPCIERMLSSQIIEKFVALEKAGGSFSGAVSRYVQGLNMCKNIQSAERAVMKQQILRKVRSAVRGHNLEASLVASVVACISEKGSSSSRRKKRKQFGEEEDDLVIQPRFIGQSGRQTVNVNIFLG</sequence>
<dbReference type="Gene3D" id="1.10.8.430">
    <property type="entry name" value="Helical domain of apoptotic protease-activating factors"/>
    <property type="match status" value="1"/>
</dbReference>
<dbReference type="Pfam" id="PF00931">
    <property type="entry name" value="NB-ARC"/>
    <property type="match status" value="1"/>
</dbReference>
<dbReference type="Gene3D" id="1.25.10.10">
    <property type="entry name" value="Leucine-rich Repeat Variant"/>
    <property type="match status" value="2"/>
</dbReference>
<dbReference type="GO" id="GO:0043531">
    <property type="term" value="F:ADP binding"/>
    <property type="evidence" value="ECO:0007669"/>
    <property type="project" value="InterPro"/>
</dbReference>
<name>A0A0D9VDI2_9ORYZ</name>
<dbReference type="EnsemblPlants" id="LPERR02G06830.1">
    <property type="protein sequence ID" value="LPERR02G06830.1"/>
    <property type="gene ID" value="LPERR02G06830"/>
</dbReference>
<dbReference type="HOGENOM" id="CLU_292298_0_0_1"/>
<dbReference type="InterPro" id="IPR036388">
    <property type="entry name" value="WH-like_DNA-bd_sf"/>
</dbReference>
<dbReference type="SUPFAM" id="SSF52540">
    <property type="entry name" value="P-loop containing nucleoside triphosphate hydrolases"/>
    <property type="match status" value="1"/>
</dbReference>
<dbReference type="Gramene" id="LPERR02G06830.1">
    <property type="protein sequence ID" value="LPERR02G06830.1"/>
    <property type="gene ID" value="LPERR02G06830"/>
</dbReference>
<evidence type="ECO:0000259" key="2">
    <source>
        <dbReference type="Pfam" id="PF00931"/>
    </source>
</evidence>
<dbReference type="Proteomes" id="UP000032180">
    <property type="component" value="Chromosome 2"/>
</dbReference>
<dbReference type="InterPro" id="IPR016024">
    <property type="entry name" value="ARM-type_fold"/>
</dbReference>
<evidence type="ECO:0000313" key="4">
    <source>
        <dbReference type="Proteomes" id="UP000032180"/>
    </source>
</evidence>
<keyword evidence="4" id="KW-1185">Reference proteome</keyword>
<protein>
    <recommendedName>
        <fullName evidence="2">NB-ARC domain-containing protein</fullName>
    </recommendedName>
</protein>
<dbReference type="InterPro" id="IPR002182">
    <property type="entry name" value="NB-ARC"/>
</dbReference>
<dbReference type="SUPFAM" id="SSF48371">
    <property type="entry name" value="ARM repeat"/>
    <property type="match status" value="1"/>
</dbReference>
<evidence type="ECO:0000256" key="1">
    <source>
        <dbReference type="ARBA" id="ARBA00022737"/>
    </source>
</evidence>
<dbReference type="PANTHER" id="PTHR19851">
    <property type="entry name" value="OS02G0203500 PROTEIN"/>
    <property type="match status" value="1"/>
</dbReference>
<feature type="domain" description="NB-ARC" evidence="2">
    <location>
        <begin position="226"/>
        <end position="379"/>
    </location>
</feature>
<dbReference type="PRINTS" id="PR00364">
    <property type="entry name" value="DISEASERSIST"/>
</dbReference>
<organism evidence="3 4">
    <name type="scientific">Leersia perrieri</name>
    <dbReference type="NCBI Taxonomy" id="77586"/>
    <lineage>
        <taxon>Eukaryota</taxon>
        <taxon>Viridiplantae</taxon>
        <taxon>Streptophyta</taxon>
        <taxon>Embryophyta</taxon>
        <taxon>Tracheophyta</taxon>
        <taxon>Spermatophyta</taxon>
        <taxon>Magnoliopsida</taxon>
        <taxon>Liliopsida</taxon>
        <taxon>Poales</taxon>
        <taxon>Poaceae</taxon>
        <taxon>BOP clade</taxon>
        <taxon>Oryzoideae</taxon>
        <taxon>Oryzeae</taxon>
        <taxon>Oryzinae</taxon>
        <taxon>Leersia</taxon>
    </lineage>
</organism>
<dbReference type="InterPro" id="IPR011989">
    <property type="entry name" value="ARM-like"/>
</dbReference>
<reference evidence="4" key="2">
    <citation type="submission" date="2013-12" db="EMBL/GenBank/DDBJ databases">
        <authorList>
            <person name="Yu Y."/>
            <person name="Lee S."/>
            <person name="de Baynast K."/>
            <person name="Wissotski M."/>
            <person name="Liu L."/>
            <person name="Talag J."/>
            <person name="Goicoechea J."/>
            <person name="Angelova A."/>
            <person name="Jetty R."/>
            <person name="Kudrna D."/>
            <person name="Golser W."/>
            <person name="Rivera L."/>
            <person name="Zhang J."/>
            <person name="Wing R."/>
        </authorList>
    </citation>
    <scope>NUCLEOTIDE SEQUENCE</scope>
</reference>
<proteinExistence type="predicted"/>
<dbReference type="InterPro" id="IPR027417">
    <property type="entry name" value="P-loop_NTPase"/>
</dbReference>
<dbReference type="PANTHER" id="PTHR19851:SF7">
    <property type="entry name" value="F-BOX DOMAIN-CONTAINING PROTEIN"/>
    <property type="match status" value="1"/>
</dbReference>
<dbReference type="STRING" id="77586.A0A0D9VDI2"/>
<accession>A0A0D9VDI2</accession>
<dbReference type="AlphaFoldDB" id="A0A0D9VDI2"/>
<reference evidence="3 4" key="1">
    <citation type="submission" date="2012-08" db="EMBL/GenBank/DDBJ databases">
        <title>Oryza genome evolution.</title>
        <authorList>
            <person name="Wing R.A."/>
        </authorList>
    </citation>
    <scope>NUCLEOTIDE SEQUENCE</scope>
</reference>
<dbReference type="Gene3D" id="1.10.10.10">
    <property type="entry name" value="Winged helix-like DNA-binding domain superfamily/Winged helix DNA-binding domain"/>
    <property type="match status" value="1"/>
</dbReference>
<keyword evidence="1" id="KW-0677">Repeat</keyword>
<dbReference type="eggNOG" id="KOG4658">
    <property type="taxonomic scope" value="Eukaryota"/>
</dbReference>
<evidence type="ECO:0000313" key="3">
    <source>
        <dbReference type="EnsemblPlants" id="LPERR02G06830.1"/>
    </source>
</evidence>